<sequence length="304" mass="35074">MAKKPYIISRPWGGSCGVGHQFCNWVVAWSLASRYGLRFVHAPFCGNLLEPQIDVAVRHWEKFLGFGAGEVREHQLPDVRRIQLPLLPWGENNWDAIDCDNPIWKDVIEQHKDDEDVLLECAKNQFMRIDWPYLQSQTLKERYWKAKEDNPPIPIIFDKNKLNVAVHIRRGDVSATSSAKARWVPTSVYVTIINQIRELYGDRVLFHIYSDAIISQLQEIAQNADVVMHLRENIFSTFHHMVVADILVTGQSSLSSLAGHLSNNVKLARPWAPFWERFPDGEKFITINADGYFNLKELMDMKYG</sequence>
<evidence type="ECO:0000313" key="1">
    <source>
        <dbReference type="EMBL" id="KKM68503.1"/>
    </source>
</evidence>
<dbReference type="AlphaFoldDB" id="A0A0F9JFW3"/>
<gene>
    <name evidence="1" type="ORF">LCGC14_1460250</name>
</gene>
<protein>
    <submittedName>
        <fullName evidence="1">Uncharacterized protein</fullName>
    </submittedName>
</protein>
<comment type="caution">
    <text evidence="1">The sequence shown here is derived from an EMBL/GenBank/DDBJ whole genome shotgun (WGS) entry which is preliminary data.</text>
</comment>
<accession>A0A0F9JFW3</accession>
<organism evidence="1">
    <name type="scientific">marine sediment metagenome</name>
    <dbReference type="NCBI Taxonomy" id="412755"/>
    <lineage>
        <taxon>unclassified sequences</taxon>
        <taxon>metagenomes</taxon>
        <taxon>ecological metagenomes</taxon>
    </lineage>
</organism>
<name>A0A0F9JFW3_9ZZZZ</name>
<reference evidence="1" key="1">
    <citation type="journal article" date="2015" name="Nature">
        <title>Complex archaea that bridge the gap between prokaryotes and eukaryotes.</title>
        <authorList>
            <person name="Spang A."/>
            <person name="Saw J.H."/>
            <person name="Jorgensen S.L."/>
            <person name="Zaremba-Niedzwiedzka K."/>
            <person name="Martijn J."/>
            <person name="Lind A.E."/>
            <person name="van Eijk R."/>
            <person name="Schleper C."/>
            <person name="Guy L."/>
            <person name="Ettema T.J."/>
        </authorList>
    </citation>
    <scope>NUCLEOTIDE SEQUENCE</scope>
</reference>
<proteinExistence type="predicted"/>
<dbReference type="EMBL" id="LAZR01010156">
    <property type="protein sequence ID" value="KKM68503.1"/>
    <property type="molecule type" value="Genomic_DNA"/>
</dbReference>